<dbReference type="SUPFAM" id="SSF49785">
    <property type="entry name" value="Galactose-binding domain-like"/>
    <property type="match status" value="1"/>
</dbReference>
<dbReference type="Proteomes" id="UP001140091">
    <property type="component" value="Unassembled WGS sequence"/>
</dbReference>
<dbReference type="GO" id="GO:0005737">
    <property type="term" value="C:cytoplasm"/>
    <property type="evidence" value="ECO:0007669"/>
    <property type="project" value="UniProtKB-ARBA"/>
</dbReference>
<dbReference type="EMBL" id="JANBPK010000947">
    <property type="protein sequence ID" value="KAJ2927979.1"/>
    <property type="molecule type" value="Genomic_DNA"/>
</dbReference>
<feature type="non-terminal residue" evidence="3">
    <location>
        <position position="207"/>
    </location>
</feature>
<evidence type="ECO:0000313" key="3">
    <source>
        <dbReference type="EMBL" id="KAJ2927979.1"/>
    </source>
</evidence>
<comment type="similarity">
    <text evidence="1">Belongs to the PITHD1 family.</text>
</comment>
<accession>A0A9W8J5T7</accession>
<comment type="caution">
    <text evidence="3">The sequence shown here is derived from an EMBL/GenBank/DDBJ whole genome shotgun (WGS) entry which is preliminary data.</text>
</comment>
<dbReference type="PROSITE" id="PS51532">
    <property type="entry name" value="PITH"/>
    <property type="match status" value="1"/>
</dbReference>
<feature type="domain" description="PITH" evidence="2">
    <location>
        <begin position="17"/>
        <end position="187"/>
    </location>
</feature>
<sequence>MADHNHCDHHEGCGHDHLGHDLGPEDNLFSQIDRANVVALNGVQDGANVIKPWSERLDQTKFLESDADDQIILRIPFTGSIRLRSLLIKAGPEDQTPSKIVLYANQPNLDFDEVNERTPSQEFELPQSNEVGEYPLKTVKFSNLSSVTLFIPAAQGAEASKIYYVGFLGTWSKRNENPVITVYETQANLADHPKIQGMDGAHSSLGQ</sequence>
<dbReference type="InterPro" id="IPR037047">
    <property type="entry name" value="PITH_dom_sf"/>
</dbReference>
<dbReference type="Gene3D" id="2.60.120.470">
    <property type="entry name" value="PITH domain"/>
    <property type="match status" value="1"/>
</dbReference>
<name>A0A9W8J5T7_9AGAR</name>
<evidence type="ECO:0000256" key="1">
    <source>
        <dbReference type="ARBA" id="ARBA00025788"/>
    </source>
</evidence>
<proteinExistence type="inferred from homology"/>
<keyword evidence="4" id="KW-1185">Reference proteome</keyword>
<dbReference type="InterPro" id="IPR008979">
    <property type="entry name" value="Galactose-bd-like_sf"/>
</dbReference>
<dbReference type="AlphaFoldDB" id="A0A9W8J5T7"/>
<reference evidence="3" key="1">
    <citation type="submission" date="2022-06" db="EMBL/GenBank/DDBJ databases">
        <title>Genome Sequence of Candolleomyces eurysporus.</title>
        <authorList>
            <person name="Buettner E."/>
        </authorList>
    </citation>
    <scope>NUCLEOTIDE SEQUENCE</scope>
    <source>
        <strain evidence="3">VTCC 930004</strain>
    </source>
</reference>
<evidence type="ECO:0000259" key="2">
    <source>
        <dbReference type="PROSITE" id="PS51532"/>
    </source>
</evidence>
<dbReference type="InterPro" id="IPR010400">
    <property type="entry name" value="PITH_dom"/>
</dbReference>
<dbReference type="OrthoDB" id="2635at2759"/>
<dbReference type="GO" id="GO:0005634">
    <property type="term" value="C:nucleus"/>
    <property type="evidence" value="ECO:0007669"/>
    <property type="project" value="TreeGrafter"/>
</dbReference>
<dbReference type="Pfam" id="PF06201">
    <property type="entry name" value="PITH"/>
    <property type="match status" value="1"/>
</dbReference>
<dbReference type="PANTHER" id="PTHR12175">
    <property type="entry name" value="AD039 HT014 THIOREDOXIN FAMILY TRP26"/>
    <property type="match status" value="1"/>
</dbReference>
<dbReference type="InterPro" id="IPR045099">
    <property type="entry name" value="PITH1-like"/>
</dbReference>
<protein>
    <recommendedName>
        <fullName evidence="2">PITH domain-containing protein</fullName>
    </recommendedName>
</protein>
<gene>
    <name evidence="3" type="ORF">H1R20_g9101</name>
</gene>
<dbReference type="PANTHER" id="PTHR12175:SF1">
    <property type="entry name" value="PITH DOMAIN-CONTAINING PROTEIN 1"/>
    <property type="match status" value="1"/>
</dbReference>
<organism evidence="3 4">
    <name type="scientific">Candolleomyces eurysporus</name>
    <dbReference type="NCBI Taxonomy" id="2828524"/>
    <lineage>
        <taxon>Eukaryota</taxon>
        <taxon>Fungi</taxon>
        <taxon>Dikarya</taxon>
        <taxon>Basidiomycota</taxon>
        <taxon>Agaricomycotina</taxon>
        <taxon>Agaricomycetes</taxon>
        <taxon>Agaricomycetidae</taxon>
        <taxon>Agaricales</taxon>
        <taxon>Agaricineae</taxon>
        <taxon>Psathyrellaceae</taxon>
        <taxon>Candolleomyces</taxon>
    </lineage>
</organism>
<evidence type="ECO:0000313" key="4">
    <source>
        <dbReference type="Proteomes" id="UP001140091"/>
    </source>
</evidence>